<dbReference type="Proteomes" id="UP001615550">
    <property type="component" value="Unassembled WGS sequence"/>
</dbReference>
<gene>
    <name evidence="3" type="primary">hspQ</name>
    <name evidence="3" type="ORF">ACD661_09385</name>
</gene>
<keyword evidence="3" id="KW-0346">Stress response</keyword>
<comment type="caution">
    <text evidence="3">The sequence shown here is derived from an EMBL/GenBank/DDBJ whole genome shotgun (WGS) entry which is preliminary data.</text>
</comment>
<keyword evidence="4" id="KW-1185">Reference proteome</keyword>
<accession>A0ABW8DB79</accession>
<sequence>MNKTARFNIGDLVIHKHSRYRAIIVDVDPLFQASGRYNPQAPQREFTTRNPWYRLLVDDSSQMTYVEECMLVEDTSELPINNPNLAAYLKERGGQYHNLNAKH</sequence>
<evidence type="ECO:0000313" key="4">
    <source>
        <dbReference type="Proteomes" id="UP001615550"/>
    </source>
</evidence>
<dbReference type="Gene3D" id="2.30.30.390">
    <property type="entry name" value="Hemimethylated DNA-binding domain"/>
    <property type="match status" value="1"/>
</dbReference>
<reference evidence="3 4" key="1">
    <citation type="submission" date="2024-08" db="EMBL/GenBank/DDBJ databases">
        <title>Draft Genome Sequence of Legionella lytica strain DSB2004, Isolated From a Fire Sprinkler System.</title>
        <authorList>
            <person name="Everhart A.D."/>
            <person name="Kidane D.T."/>
            <person name="Farone A.L."/>
            <person name="Farone M.B."/>
        </authorList>
    </citation>
    <scope>NUCLEOTIDE SEQUENCE [LARGE SCALE GENOMIC DNA]</scope>
    <source>
        <strain evidence="3 4">DSB2004</strain>
    </source>
</reference>
<dbReference type="RefSeq" id="WP_400187602.1">
    <property type="nucleotide sequence ID" value="NZ_JBGORX010000002.1"/>
</dbReference>
<dbReference type="NCBIfam" id="TIGR02097">
    <property type="entry name" value="yccV"/>
    <property type="match status" value="1"/>
</dbReference>
<feature type="domain" description="Hemimethylated DNA-binding" evidence="2">
    <location>
        <begin position="4"/>
        <end position="100"/>
    </location>
</feature>
<evidence type="ECO:0000313" key="3">
    <source>
        <dbReference type="EMBL" id="MFJ1268765.1"/>
    </source>
</evidence>
<dbReference type="InterPro" id="IPR036623">
    <property type="entry name" value="Hemimethylated_DNA-bd_sf"/>
</dbReference>
<dbReference type="SUPFAM" id="SSF141255">
    <property type="entry name" value="YccV-like"/>
    <property type="match status" value="1"/>
</dbReference>
<evidence type="ECO:0000256" key="1">
    <source>
        <dbReference type="NCBIfam" id="TIGR02097"/>
    </source>
</evidence>
<dbReference type="InterPro" id="IPR011722">
    <property type="entry name" value="Hemimethylated_DNA-bd_dom"/>
</dbReference>
<protein>
    <recommendedName>
        <fullName evidence="1">Heat shock protein HspQ</fullName>
    </recommendedName>
</protein>
<dbReference type="EMBL" id="JBGORX010000002">
    <property type="protein sequence ID" value="MFJ1268765.1"/>
    <property type="molecule type" value="Genomic_DNA"/>
</dbReference>
<organism evidence="3 4">
    <name type="scientific">Legionella lytica</name>
    <dbReference type="NCBI Taxonomy" id="96232"/>
    <lineage>
        <taxon>Bacteria</taxon>
        <taxon>Pseudomonadati</taxon>
        <taxon>Pseudomonadota</taxon>
        <taxon>Gammaproteobacteria</taxon>
        <taxon>Legionellales</taxon>
        <taxon>Legionellaceae</taxon>
        <taxon>Legionella</taxon>
    </lineage>
</organism>
<dbReference type="SMART" id="SM00992">
    <property type="entry name" value="YccV-like"/>
    <property type="match status" value="1"/>
</dbReference>
<proteinExistence type="predicted"/>
<name>A0ABW8DB79_9GAMM</name>
<evidence type="ECO:0000259" key="2">
    <source>
        <dbReference type="SMART" id="SM00992"/>
    </source>
</evidence>
<dbReference type="Pfam" id="PF08755">
    <property type="entry name" value="YccV-like"/>
    <property type="match status" value="1"/>
</dbReference>